<dbReference type="PANTHER" id="PTHR15394">
    <property type="entry name" value="SERINE HYDROLASE RBBP9"/>
    <property type="match status" value="1"/>
</dbReference>
<dbReference type="SUPFAM" id="SSF53474">
    <property type="entry name" value="alpha/beta-Hydrolases"/>
    <property type="match status" value="1"/>
</dbReference>
<evidence type="ECO:0008006" key="3">
    <source>
        <dbReference type="Google" id="ProtNLM"/>
    </source>
</evidence>
<reference evidence="1 2" key="1">
    <citation type="journal article" date="2016" name="Nat. Commun.">
        <title>Thousands of microbial genomes shed light on interconnected biogeochemical processes in an aquifer system.</title>
        <authorList>
            <person name="Anantharaman K."/>
            <person name="Brown C.T."/>
            <person name="Hug L.A."/>
            <person name="Sharon I."/>
            <person name="Castelle C.J."/>
            <person name="Probst A.J."/>
            <person name="Thomas B.C."/>
            <person name="Singh A."/>
            <person name="Wilkins M.J."/>
            <person name="Karaoz U."/>
            <person name="Brodie E.L."/>
            <person name="Williams K.H."/>
            <person name="Hubbard S.S."/>
            <person name="Banfield J.F."/>
        </authorList>
    </citation>
    <scope>NUCLEOTIDE SEQUENCE [LARGE SCALE GENOMIC DNA]</scope>
</reference>
<dbReference type="STRING" id="1798539.A2994_03215"/>
<comment type="caution">
    <text evidence="1">The sequence shown here is derived from an EMBL/GenBank/DDBJ whole genome shotgun (WGS) entry which is preliminary data.</text>
</comment>
<dbReference type="InterPro" id="IPR010662">
    <property type="entry name" value="RBBP9/YdeN"/>
</dbReference>
<evidence type="ECO:0000313" key="2">
    <source>
        <dbReference type="Proteomes" id="UP000179010"/>
    </source>
</evidence>
<name>A0A1F4PQ04_UNCK3</name>
<dbReference type="EMBL" id="METE01000001">
    <property type="protein sequence ID" value="OGB85738.1"/>
    <property type="molecule type" value="Genomic_DNA"/>
</dbReference>
<evidence type="ECO:0000313" key="1">
    <source>
        <dbReference type="EMBL" id="OGB85738.1"/>
    </source>
</evidence>
<dbReference type="Gene3D" id="3.40.50.1820">
    <property type="entry name" value="alpha/beta hydrolase"/>
    <property type="match status" value="1"/>
</dbReference>
<dbReference type="Proteomes" id="UP000179010">
    <property type="component" value="Unassembled WGS sequence"/>
</dbReference>
<sequence>MHKIYYILHGYNGYPEENWFPWLKAELEKLGGKVIVPLLPHTEAPQLDEWMATLQAAIKTNGEGTVIGHSLGGTLAMRYVEAGGKPGQVILVAAPFEKIIEIPDINNFLEKSWGIPAQALIDTEFTVIGSEDDPYVPVKHARQWANLLEVKPIILPDKGHFGESPFPEILNYL</sequence>
<proteinExistence type="predicted"/>
<dbReference type="PANTHER" id="PTHR15394:SF3">
    <property type="entry name" value="SERINE HYDROLASE RBBP9"/>
    <property type="match status" value="1"/>
</dbReference>
<dbReference type="AlphaFoldDB" id="A0A1F4PQ04"/>
<dbReference type="GO" id="GO:0016787">
    <property type="term" value="F:hydrolase activity"/>
    <property type="evidence" value="ECO:0007669"/>
    <property type="project" value="InterPro"/>
</dbReference>
<accession>A0A1F4PQ04</accession>
<dbReference type="Pfam" id="PF06821">
    <property type="entry name" value="Ser_hydrolase"/>
    <property type="match status" value="1"/>
</dbReference>
<dbReference type="InterPro" id="IPR029058">
    <property type="entry name" value="AB_hydrolase_fold"/>
</dbReference>
<protein>
    <recommendedName>
        <fullName evidence="3">Alpha/beta hydrolase</fullName>
    </recommendedName>
</protein>
<gene>
    <name evidence="1" type="ORF">A2994_03215</name>
</gene>
<organism evidence="1 2">
    <name type="scientific">candidate division Kazan bacterium RIFCSPLOWO2_01_FULL_48_13</name>
    <dbReference type="NCBI Taxonomy" id="1798539"/>
    <lineage>
        <taxon>Bacteria</taxon>
        <taxon>Bacteria division Kazan-3B-28</taxon>
    </lineage>
</organism>